<evidence type="ECO:0000259" key="1">
    <source>
        <dbReference type="Pfam" id="PF20149"/>
    </source>
</evidence>
<sequence>MLAFYLPLWHRLLNLAKAHRRLHIAVINGFPKLEDAIDGECHEILCKVIIYYEGKKWEVKKGYYPEHKQDTCRLLFNYIQTFYSDIKKVVLKFMHTGYNLVLPSTATMTEQCFTAIKEKAAVLLSTSAYLCGDPDSLGKMSNFAHTVLHEVTLDFFYNNSSPNVFSNFLNSKTTCHPKLCYLANGFVDEKSSKLNSESIQTAYNELTDKMDAVLNHDYHGAKIEKMLKEWARSGFYAQKPKATGSTCQEFTIVLY</sequence>
<reference evidence="2" key="1">
    <citation type="submission" date="2021-03" db="EMBL/GenBank/DDBJ databases">
        <title>Evolutionary innovations through gain and loss of genes in the ectomycorrhizal Boletales.</title>
        <authorList>
            <person name="Wu G."/>
            <person name="Miyauchi S."/>
            <person name="Morin E."/>
            <person name="Yang Z.-L."/>
            <person name="Xu J."/>
            <person name="Martin F.M."/>
        </authorList>
    </citation>
    <scope>NUCLEOTIDE SEQUENCE</scope>
    <source>
        <strain evidence="2">BR01</strain>
    </source>
</reference>
<dbReference type="Proteomes" id="UP000683000">
    <property type="component" value="Unassembled WGS sequence"/>
</dbReference>
<protein>
    <recommendedName>
        <fullName evidence="1">DUF6532 domain-containing protein</fullName>
    </recommendedName>
</protein>
<feature type="domain" description="DUF6532" evidence="1">
    <location>
        <begin position="16"/>
        <end position="161"/>
    </location>
</feature>
<dbReference type="Pfam" id="PF20149">
    <property type="entry name" value="DUF6532"/>
    <property type="match status" value="1"/>
</dbReference>
<gene>
    <name evidence="2" type="ORF">JVT61DRAFT_10865</name>
</gene>
<dbReference type="AlphaFoldDB" id="A0A8I3A592"/>
<dbReference type="InterPro" id="IPR045341">
    <property type="entry name" value="DUF6532"/>
</dbReference>
<keyword evidence="3" id="KW-1185">Reference proteome</keyword>
<name>A0A8I3A592_9AGAM</name>
<evidence type="ECO:0000313" key="3">
    <source>
        <dbReference type="Proteomes" id="UP000683000"/>
    </source>
</evidence>
<accession>A0A8I3A592</accession>
<organism evidence="2 3">
    <name type="scientific">Boletus reticuloceps</name>
    <dbReference type="NCBI Taxonomy" id="495285"/>
    <lineage>
        <taxon>Eukaryota</taxon>
        <taxon>Fungi</taxon>
        <taxon>Dikarya</taxon>
        <taxon>Basidiomycota</taxon>
        <taxon>Agaricomycotina</taxon>
        <taxon>Agaricomycetes</taxon>
        <taxon>Agaricomycetidae</taxon>
        <taxon>Boletales</taxon>
        <taxon>Boletineae</taxon>
        <taxon>Boletaceae</taxon>
        <taxon>Boletoideae</taxon>
        <taxon>Boletus</taxon>
    </lineage>
</organism>
<dbReference type="EMBL" id="JAGFBS010000043">
    <property type="protein sequence ID" value="KAG6370848.1"/>
    <property type="molecule type" value="Genomic_DNA"/>
</dbReference>
<comment type="caution">
    <text evidence="2">The sequence shown here is derived from an EMBL/GenBank/DDBJ whole genome shotgun (WGS) entry which is preliminary data.</text>
</comment>
<dbReference type="OrthoDB" id="2635300at2759"/>
<evidence type="ECO:0000313" key="2">
    <source>
        <dbReference type="EMBL" id="KAG6370848.1"/>
    </source>
</evidence>
<proteinExistence type="predicted"/>